<keyword evidence="1" id="KW-0998">Cell outer membrane</keyword>
<dbReference type="SUPFAM" id="SSF49464">
    <property type="entry name" value="Carboxypeptidase regulatory domain-like"/>
    <property type="match status" value="1"/>
</dbReference>
<dbReference type="STRING" id="1465490.SAMN05444277_11292"/>
<dbReference type="InterPro" id="IPR037066">
    <property type="entry name" value="Plug_dom_sf"/>
</dbReference>
<comment type="subcellular location">
    <subcellularLocation>
        <location evidence="1">Cell outer membrane</location>
        <topology evidence="1">Multi-pass membrane protein</topology>
    </subcellularLocation>
</comment>
<organism evidence="4 5">
    <name type="scientific">Parafilimonas terrae</name>
    <dbReference type="NCBI Taxonomy" id="1465490"/>
    <lineage>
        <taxon>Bacteria</taxon>
        <taxon>Pseudomonadati</taxon>
        <taxon>Bacteroidota</taxon>
        <taxon>Chitinophagia</taxon>
        <taxon>Chitinophagales</taxon>
        <taxon>Chitinophagaceae</taxon>
        <taxon>Parafilimonas</taxon>
    </lineage>
</organism>
<dbReference type="PROSITE" id="PS52016">
    <property type="entry name" value="TONB_DEPENDENT_REC_3"/>
    <property type="match status" value="1"/>
</dbReference>
<dbReference type="GO" id="GO:0009279">
    <property type="term" value="C:cell outer membrane"/>
    <property type="evidence" value="ECO:0007669"/>
    <property type="project" value="UniProtKB-SubCell"/>
</dbReference>
<evidence type="ECO:0000256" key="1">
    <source>
        <dbReference type="PROSITE-ProRule" id="PRU01360"/>
    </source>
</evidence>
<gene>
    <name evidence="4" type="ORF">SAMN05444277_11292</name>
</gene>
<sequence length="1032" mass="113885">MKFYLQKRKYKLLLFLCFILLLGSTSSAQQTKQELTITGVVHNELNNLLQGVTTINLKTGKTVVTNEKGAFSINAQQGDSISFSYVGYSTQTVAVGDRIYLDITMNAPTGSMEDVVVVGYGKQKKVSLVGAQATVKAEDLQHPVANISTMLAGRISGLVGVQRSGLPGSNTADIWIRGIQSFGRSSSSALVIIDGVQGRDLNSIDPEDIATFTILKDAAATAVYGSLGANGVILITTKRGKQGKVNIMANYNQGITAFTKIPDMADATTYMQLKNEAMVASGLQPQFTQDYMDSTLSPAANHYVYPNVDWLDYLFNKTASNKRFNFSATGGSENTQFYTSLSYYDEASLIKTSPEVKYDANTRFQRFNFTSNVDMNWTKTTKFFMGISGYITNFNQPGAGATQAFGQAMNASPVFYPPMYPGNLVSGLAYGSTPSPNPWAAVTQTGYSKVFTSKITSNATLSQDLSFWVKGLSVSGLYSFDVWNSASQFRTRSRSIYFLNQADHYNDDGSLNLEQMLAGSDNLGFSNANDANRQFTAQGQVTYDNTFGDHHIYSMLVYNQLSQLYPFAGNLSDYIPHRQQNYAGKVTYSYKDKYFAEFNAGYNGSEDYAPSKRFGFFPSVGLGWVLSKEKFFEPLSNVFQFFKVRYSNGIAGAPGSGLRFGYLTLITTGAQGIWFGTPNNNTGYISGINISQYGADVSWATAHTQDLGLEFNVLNNKLTFILDYFKSKRTGVFLDRADFPDYAGLQYNPVGNYGKVNASGFDGTVELLPVSLGRKTSISFRGTFSYNQDVLLENRQAPFADPYQERRGQNILSQFGYVAEGLFQSQKEIDNWADQTALGNPRVGDIKYKDLNGDGVVNIYDQTKISRGDVPSLTYGFGVNLNVGQFYISAFFQGVSGAYRTLDGIARVPLSASGNDGNSYSNVVDRWTEENHAEHPFYPRLGVGTTVNNNNQPSTWWVKDISFIRFKTLDIGYNLPSGSFKSIGLKNARIYLSGVNLLYWSPFKLWDPEMNTGNGNTYPNTRNLSIGLQMNF</sequence>
<dbReference type="Gene3D" id="2.170.130.10">
    <property type="entry name" value="TonB-dependent receptor, plug domain"/>
    <property type="match status" value="1"/>
</dbReference>
<evidence type="ECO:0000259" key="3">
    <source>
        <dbReference type="Pfam" id="PF07715"/>
    </source>
</evidence>
<dbReference type="Pfam" id="PF13715">
    <property type="entry name" value="CarbopepD_reg_2"/>
    <property type="match status" value="1"/>
</dbReference>
<evidence type="ECO:0000313" key="5">
    <source>
        <dbReference type="Proteomes" id="UP000199031"/>
    </source>
</evidence>
<dbReference type="InterPro" id="IPR023997">
    <property type="entry name" value="TonB-dep_OMP_SusC/RagA_CS"/>
</dbReference>
<keyword evidence="2" id="KW-0732">Signal</keyword>
<dbReference type="InterPro" id="IPR008969">
    <property type="entry name" value="CarboxyPept-like_regulatory"/>
</dbReference>
<keyword evidence="1" id="KW-0472">Membrane</keyword>
<dbReference type="EMBL" id="FOXQ01000012">
    <property type="protein sequence ID" value="SFQ44115.1"/>
    <property type="molecule type" value="Genomic_DNA"/>
</dbReference>
<dbReference type="RefSeq" id="WP_090661455.1">
    <property type="nucleotide sequence ID" value="NZ_FOXQ01000012.1"/>
</dbReference>
<keyword evidence="5" id="KW-1185">Reference proteome</keyword>
<dbReference type="NCBIfam" id="TIGR04056">
    <property type="entry name" value="OMP_RagA_SusC"/>
    <property type="match status" value="1"/>
</dbReference>
<evidence type="ECO:0000256" key="2">
    <source>
        <dbReference type="SAM" id="SignalP"/>
    </source>
</evidence>
<evidence type="ECO:0000313" key="4">
    <source>
        <dbReference type="EMBL" id="SFQ44115.1"/>
    </source>
</evidence>
<dbReference type="InterPro" id="IPR039426">
    <property type="entry name" value="TonB-dep_rcpt-like"/>
</dbReference>
<dbReference type="NCBIfam" id="TIGR04057">
    <property type="entry name" value="SusC_RagA_signa"/>
    <property type="match status" value="1"/>
</dbReference>
<dbReference type="InterPro" id="IPR023996">
    <property type="entry name" value="TonB-dep_OMP_SusC/RagA"/>
</dbReference>
<keyword evidence="1" id="KW-0813">Transport</keyword>
<comment type="similarity">
    <text evidence="1">Belongs to the TonB-dependent receptor family.</text>
</comment>
<dbReference type="AlphaFoldDB" id="A0A1I5YIW5"/>
<reference evidence="4 5" key="1">
    <citation type="submission" date="2016-10" db="EMBL/GenBank/DDBJ databases">
        <authorList>
            <person name="de Groot N.N."/>
        </authorList>
    </citation>
    <scope>NUCLEOTIDE SEQUENCE [LARGE SCALE GENOMIC DNA]</scope>
    <source>
        <strain evidence="4 5">DSM 28286</strain>
    </source>
</reference>
<dbReference type="InterPro" id="IPR012910">
    <property type="entry name" value="Plug_dom"/>
</dbReference>
<dbReference type="SUPFAM" id="SSF56935">
    <property type="entry name" value="Porins"/>
    <property type="match status" value="1"/>
</dbReference>
<feature type="chain" id="PRO_5011601682" evidence="2">
    <location>
        <begin position="29"/>
        <end position="1032"/>
    </location>
</feature>
<feature type="domain" description="TonB-dependent receptor plug" evidence="3">
    <location>
        <begin position="129"/>
        <end position="232"/>
    </location>
</feature>
<keyword evidence="1" id="KW-1134">Transmembrane beta strand</keyword>
<name>A0A1I5YIW5_9BACT</name>
<dbReference type="OrthoDB" id="601197at2"/>
<feature type="signal peptide" evidence="2">
    <location>
        <begin position="1"/>
        <end position="28"/>
    </location>
</feature>
<accession>A0A1I5YIW5</accession>
<dbReference type="Proteomes" id="UP000199031">
    <property type="component" value="Unassembled WGS sequence"/>
</dbReference>
<dbReference type="FunFam" id="2.170.130.10:FF:000003">
    <property type="entry name" value="SusC/RagA family TonB-linked outer membrane protein"/>
    <property type="match status" value="1"/>
</dbReference>
<dbReference type="Pfam" id="PF07715">
    <property type="entry name" value="Plug"/>
    <property type="match status" value="1"/>
</dbReference>
<keyword evidence="1" id="KW-0812">Transmembrane</keyword>
<protein>
    <submittedName>
        <fullName evidence="4">TonB-linked outer membrane protein, SusC/RagA family</fullName>
    </submittedName>
</protein>
<proteinExistence type="inferred from homology"/>